<feature type="compositionally biased region" description="Basic and acidic residues" evidence="2">
    <location>
        <begin position="33"/>
        <end position="53"/>
    </location>
</feature>
<evidence type="ECO:0000313" key="5">
    <source>
        <dbReference type="Proteomes" id="UP001271007"/>
    </source>
</evidence>
<dbReference type="Proteomes" id="UP001271007">
    <property type="component" value="Unassembled WGS sequence"/>
</dbReference>
<dbReference type="PANTHER" id="PTHR47425">
    <property type="entry name" value="FARB-RELATED"/>
    <property type="match status" value="1"/>
</dbReference>
<name>A0AAJ0LV24_9PEZI</name>
<dbReference type="SMART" id="SM00906">
    <property type="entry name" value="Fungal_trans"/>
    <property type="match status" value="1"/>
</dbReference>
<dbReference type="GO" id="GO:0003677">
    <property type="term" value="F:DNA binding"/>
    <property type="evidence" value="ECO:0007669"/>
    <property type="project" value="InterPro"/>
</dbReference>
<dbReference type="GO" id="GO:0008270">
    <property type="term" value="F:zinc ion binding"/>
    <property type="evidence" value="ECO:0007669"/>
    <property type="project" value="InterPro"/>
</dbReference>
<keyword evidence="1" id="KW-0539">Nucleus</keyword>
<dbReference type="CDD" id="cd12148">
    <property type="entry name" value="fungal_TF_MHR"/>
    <property type="match status" value="1"/>
</dbReference>
<organism evidence="4 5">
    <name type="scientific">Extremus antarcticus</name>
    <dbReference type="NCBI Taxonomy" id="702011"/>
    <lineage>
        <taxon>Eukaryota</taxon>
        <taxon>Fungi</taxon>
        <taxon>Dikarya</taxon>
        <taxon>Ascomycota</taxon>
        <taxon>Pezizomycotina</taxon>
        <taxon>Dothideomycetes</taxon>
        <taxon>Dothideomycetidae</taxon>
        <taxon>Mycosphaerellales</taxon>
        <taxon>Extremaceae</taxon>
        <taxon>Extremus</taxon>
    </lineage>
</organism>
<dbReference type="InterPro" id="IPR052761">
    <property type="entry name" value="Fungal_Detox/Toxin_TFs"/>
</dbReference>
<feature type="region of interest" description="Disordered" evidence="2">
    <location>
        <begin position="1"/>
        <end position="53"/>
    </location>
</feature>
<comment type="caution">
    <text evidence="4">The sequence shown here is derived from an EMBL/GenBank/DDBJ whole genome shotgun (WGS) entry which is preliminary data.</text>
</comment>
<dbReference type="PANTHER" id="PTHR47425:SF3">
    <property type="entry name" value="ZN(II)2CYS6 TRANSCRIPTION FACTOR (EUROFUNG)"/>
    <property type="match status" value="1"/>
</dbReference>
<keyword evidence="5" id="KW-1185">Reference proteome</keyword>
<dbReference type="AlphaFoldDB" id="A0AAJ0LV24"/>
<evidence type="ECO:0000256" key="2">
    <source>
        <dbReference type="SAM" id="MobiDB-lite"/>
    </source>
</evidence>
<feature type="region of interest" description="Disordered" evidence="2">
    <location>
        <begin position="539"/>
        <end position="558"/>
    </location>
</feature>
<sequence>MTHSTVAALQTPTTETAPEIGPNDLRITAVSDGHPRRPEMEHGTRSPSPFRDDVVTTSRQNVRPFFSGEAQGLEFLFDICGPDRPVKGSHYTTPASTYRAKRTVRKHAKPVRPLPPPAIQRELVRSFFAYVWPLLPVVDPKEFLLAFQFDPLSISPLLLWSVFFAAASFVDQDVLKAHHMPPRKILKEQYYAYAKDIFDKQEEPEKTVLIQSALLLASSWYIELEDRDGMHHWIGVALGLSFSFGLHRANNFDTISPCPFPRALRRLWNCIWWSILYREIWCAMGFGRPLRLNSEDCDAPFPSPDEVYGDNLHELPEELQAYLPGDLPNLSQLWLNFLELSLLLERIMKRHYRPRSVLSSPSQLEEQEIAILGYRDRMLTFTNSPCPILAVHAAHLKTYTSSALIALYRPYLSKQLEKSRRFTSSFYIDTATKAKAAAAITTGALNDLISRDAIRFGSSMLITSMMSAMQIYIYEIREASGTARSYAYHQLELYMLVLTHLGKTYWTADLQHNLFNKALKAMTGAPSSIRDGVEGIQEQARGSEMDGGGDEMDGNMPSSGMMNGTLDEFLLSFNPFMGVPIPPNDLR</sequence>
<protein>
    <recommendedName>
        <fullName evidence="3">Xylanolytic transcriptional activator regulatory domain-containing protein</fullName>
    </recommendedName>
</protein>
<reference evidence="4" key="1">
    <citation type="submission" date="2023-04" db="EMBL/GenBank/DDBJ databases">
        <title>Black Yeasts Isolated from many extreme environments.</title>
        <authorList>
            <person name="Coleine C."/>
            <person name="Stajich J.E."/>
            <person name="Selbmann L."/>
        </authorList>
    </citation>
    <scope>NUCLEOTIDE SEQUENCE</scope>
    <source>
        <strain evidence="4">CCFEE 5312</strain>
    </source>
</reference>
<dbReference type="GO" id="GO:0006351">
    <property type="term" value="P:DNA-templated transcription"/>
    <property type="evidence" value="ECO:0007669"/>
    <property type="project" value="InterPro"/>
</dbReference>
<proteinExistence type="predicted"/>
<evidence type="ECO:0000313" key="4">
    <source>
        <dbReference type="EMBL" id="KAK3056406.1"/>
    </source>
</evidence>
<dbReference type="InterPro" id="IPR007219">
    <property type="entry name" value="XnlR_reg_dom"/>
</dbReference>
<accession>A0AAJ0LV24</accession>
<feature type="domain" description="Xylanolytic transcriptional activator regulatory" evidence="3">
    <location>
        <begin position="230"/>
        <end position="308"/>
    </location>
</feature>
<evidence type="ECO:0000256" key="1">
    <source>
        <dbReference type="ARBA" id="ARBA00023242"/>
    </source>
</evidence>
<dbReference type="EMBL" id="JAWDJX010000006">
    <property type="protein sequence ID" value="KAK3056406.1"/>
    <property type="molecule type" value="Genomic_DNA"/>
</dbReference>
<feature type="compositionally biased region" description="Polar residues" evidence="2">
    <location>
        <begin position="1"/>
        <end position="16"/>
    </location>
</feature>
<evidence type="ECO:0000259" key="3">
    <source>
        <dbReference type="SMART" id="SM00906"/>
    </source>
</evidence>
<dbReference type="Pfam" id="PF04082">
    <property type="entry name" value="Fungal_trans"/>
    <property type="match status" value="1"/>
</dbReference>
<gene>
    <name evidence="4" type="ORF">LTR09_002913</name>
</gene>